<accession>A0AAD8X0K9</accession>
<keyword evidence="2" id="KW-1185">Reference proteome</keyword>
<evidence type="ECO:0000313" key="1">
    <source>
        <dbReference type="EMBL" id="KAK1692056.1"/>
    </source>
</evidence>
<dbReference type="Proteomes" id="UP001231189">
    <property type="component" value="Unassembled WGS sequence"/>
</dbReference>
<evidence type="ECO:0000313" key="2">
    <source>
        <dbReference type="Proteomes" id="UP001231189"/>
    </source>
</evidence>
<sequence>MAGRGNDVRRTFSVLDFLVALDEAAICGGSSPSSTPLLLPHHISWFSPCLVQGDAKGSRTPWLEEGEIDMGEQAGKMRTEAMQCYGRQLLQLQVEGEKTRHVQNHICQRATLKAAVIEMNKDKEQDIIGRISMVSNIILVQVHASDNAFEPETVMLKDLLGNVMWLALWDDRA</sequence>
<name>A0AAD8X0K9_LOLMU</name>
<comment type="caution">
    <text evidence="1">The sequence shown here is derived from an EMBL/GenBank/DDBJ whole genome shotgun (WGS) entry which is preliminary data.</text>
</comment>
<gene>
    <name evidence="1" type="ORF">QYE76_008753</name>
</gene>
<protein>
    <submittedName>
        <fullName evidence="1">Uncharacterized protein</fullName>
    </submittedName>
</protein>
<organism evidence="1 2">
    <name type="scientific">Lolium multiflorum</name>
    <name type="common">Italian ryegrass</name>
    <name type="synonym">Lolium perenne subsp. multiflorum</name>
    <dbReference type="NCBI Taxonomy" id="4521"/>
    <lineage>
        <taxon>Eukaryota</taxon>
        <taxon>Viridiplantae</taxon>
        <taxon>Streptophyta</taxon>
        <taxon>Embryophyta</taxon>
        <taxon>Tracheophyta</taxon>
        <taxon>Spermatophyta</taxon>
        <taxon>Magnoliopsida</taxon>
        <taxon>Liliopsida</taxon>
        <taxon>Poales</taxon>
        <taxon>Poaceae</taxon>
        <taxon>BOP clade</taxon>
        <taxon>Pooideae</taxon>
        <taxon>Poodae</taxon>
        <taxon>Poeae</taxon>
        <taxon>Poeae Chloroplast Group 2 (Poeae type)</taxon>
        <taxon>Loliodinae</taxon>
        <taxon>Loliinae</taxon>
        <taxon>Lolium</taxon>
    </lineage>
</organism>
<dbReference type="AlphaFoldDB" id="A0AAD8X0K9"/>
<reference evidence="1" key="1">
    <citation type="submission" date="2023-07" db="EMBL/GenBank/DDBJ databases">
        <title>A chromosome-level genome assembly of Lolium multiflorum.</title>
        <authorList>
            <person name="Chen Y."/>
            <person name="Copetti D."/>
            <person name="Kolliker R."/>
            <person name="Studer B."/>
        </authorList>
    </citation>
    <scope>NUCLEOTIDE SEQUENCE</scope>
    <source>
        <strain evidence="1">02402/16</strain>
        <tissue evidence="1">Leaf</tissue>
    </source>
</reference>
<dbReference type="EMBL" id="JAUUTY010000001">
    <property type="protein sequence ID" value="KAK1692056.1"/>
    <property type="molecule type" value="Genomic_DNA"/>
</dbReference>
<proteinExistence type="predicted"/>